<protein>
    <recommendedName>
        <fullName evidence="2">Chitin-binding type-2 domain-containing protein</fullName>
    </recommendedName>
</protein>
<dbReference type="InterPro" id="IPR036508">
    <property type="entry name" value="Chitin-bd_dom_sf"/>
</dbReference>
<feature type="domain" description="Chitin-binding type-2" evidence="2">
    <location>
        <begin position="139"/>
        <end position="195"/>
    </location>
</feature>
<reference evidence="3" key="2">
    <citation type="submission" date="2025-05" db="UniProtKB">
        <authorList>
            <consortium name="EnsemblMetazoa"/>
        </authorList>
    </citation>
    <scope>IDENTIFICATION</scope>
    <source>
        <strain evidence="3">Foshan</strain>
    </source>
</reference>
<dbReference type="RefSeq" id="XP_062711975.1">
    <property type="nucleotide sequence ID" value="XM_062855991.1"/>
</dbReference>
<reference evidence="4" key="1">
    <citation type="journal article" date="2015" name="Proc. Natl. Acad. Sci. U.S.A.">
        <title>Genome sequence of the Asian Tiger mosquito, Aedes albopictus, reveals insights into its biology, genetics, and evolution.</title>
        <authorList>
            <person name="Chen X.G."/>
            <person name="Jiang X."/>
            <person name="Gu J."/>
            <person name="Xu M."/>
            <person name="Wu Y."/>
            <person name="Deng Y."/>
            <person name="Zhang C."/>
            <person name="Bonizzoni M."/>
            <person name="Dermauw W."/>
            <person name="Vontas J."/>
            <person name="Armbruster P."/>
            <person name="Huang X."/>
            <person name="Yang Y."/>
            <person name="Zhang H."/>
            <person name="He W."/>
            <person name="Peng H."/>
            <person name="Liu Y."/>
            <person name="Wu K."/>
            <person name="Chen J."/>
            <person name="Lirakis M."/>
            <person name="Topalis P."/>
            <person name="Van Leeuwen T."/>
            <person name="Hall A.B."/>
            <person name="Jiang X."/>
            <person name="Thorpe C."/>
            <person name="Mueller R.L."/>
            <person name="Sun C."/>
            <person name="Waterhouse R.M."/>
            <person name="Yan G."/>
            <person name="Tu Z.J."/>
            <person name="Fang X."/>
            <person name="James A.A."/>
        </authorList>
    </citation>
    <scope>NUCLEOTIDE SEQUENCE [LARGE SCALE GENOMIC DNA]</scope>
    <source>
        <strain evidence="4">Foshan</strain>
    </source>
</reference>
<sequence>MVPSAIKICVLVCLVGAVVGEITVDSRATLALKKRSEMVGYSLRWCDIFYQEDFPKNVDCSGKNDLVWDYFPSCCNGAYNCRNNAIWNIYLCAPGYVYDAASEGCVEFLEDSCPYVNGVPGDDMTTEEDIPTTTESQIIINCNTVVNGRIPHPTDCRKFVECIDRVPHVRDCLDGYVYYAPFAVCLPGKEEACKLWTLEDLEAEL</sequence>
<dbReference type="Proteomes" id="UP000069940">
    <property type="component" value="Unassembled WGS sequence"/>
</dbReference>
<dbReference type="SUPFAM" id="SSF57625">
    <property type="entry name" value="Invertebrate chitin-binding proteins"/>
    <property type="match status" value="2"/>
</dbReference>
<feature type="chain" id="PRO_5045468094" description="Chitin-binding type-2 domain-containing protein" evidence="1">
    <location>
        <begin position="21"/>
        <end position="205"/>
    </location>
</feature>
<evidence type="ECO:0000259" key="2">
    <source>
        <dbReference type="PROSITE" id="PS50940"/>
    </source>
</evidence>
<dbReference type="EnsemblMetazoa" id="AALFPA23_000953.R38323">
    <property type="protein sequence ID" value="AALFPA23_000953.P38323"/>
    <property type="gene ID" value="AALFPA23_000953"/>
</dbReference>
<name>A0ABM1XM95_AEDAL</name>
<proteinExistence type="predicted"/>
<feature type="signal peptide" evidence="1">
    <location>
        <begin position="1"/>
        <end position="20"/>
    </location>
</feature>
<evidence type="ECO:0000313" key="3">
    <source>
        <dbReference type="EnsemblMetazoa" id="AALFPA23_000953.P38323"/>
    </source>
</evidence>
<keyword evidence="4" id="KW-1185">Reference proteome</keyword>
<dbReference type="Pfam" id="PF01607">
    <property type="entry name" value="CBM_14"/>
    <property type="match status" value="1"/>
</dbReference>
<dbReference type="PROSITE" id="PS50940">
    <property type="entry name" value="CHIT_BIND_II"/>
    <property type="match status" value="2"/>
</dbReference>
<organism evidence="3 4">
    <name type="scientific">Aedes albopictus</name>
    <name type="common">Asian tiger mosquito</name>
    <name type="synonym">Stegomyia albopicta</name>
    <dbReference type="NCBI Taxonomy" id="7160"/>
    <lineage>
        <taxon>Eukaryota</taxon>
        <taxon>Metazoa</taxon>
        <taxon>Ecdysozoa</taxon>
        <taxon>Arthropoda</taxon>
        <taxon>Hexapoda</taxon>
        <taxon>Insecta</taxon>
        <taxon>Pterygota</taxon>
        <taxon>Neoptera</taxon>
        <taxon>Endopterygota</taxon>
        <taxon>Diptera</taxon>
        <taxon>Nematocera</taxon>
        <taxon>Culicoidea</taxon>
        <taxon>Culicidae</taxon>
        <taxon>Culicinae</taxon>
        <taxon>Aedini</taxon>
        <taxon>Aedes</taxon>
        <taxon>Stegomyia</taxon>
    </lineage>
</organism>
<dbReference type="InterPro" id="IPR002557">
    <property type="entry name" value="Chitin-bd_dom"/>
</dbReference>
<accession>A0ABM1XM95</accession>
<dbReference type="Gene3D" id="2.170.140.10">
    <property type="entry name" value="Chitin binding domain"/>
    <property type="match status" value="1"/>
</dbReference>
<evidence type="ECO:0000313" key="4">
    <source>
        <dbReference type="Proteomes" id="UP000069940"/>
    </source>
</evidence>
<dbReference type="GeneID" id="115267454"/>
<evidence type="ECO:0000256" key="1">
    <source>
        <dbReference type="SAM" id="SignalP"/>
    </source>
</evidence>
<dbReference type="SMART" id="SM00494">
    <property type="entry name" value="ChtBD2"/>
    <property type="match status" value="2"/>
</dbReference>
<keyword evidence="1" id="KW-0732">Signal</keyword>
<feature type="domain" description="Chitin-binding type-2" evidence="2">
    <location>
        <begin position="57"/>
        <end position="115"/>
    </location>
</feature>